<feature type="transmembrane region" description="Helical" evidence="1">
    <location>
        <begin position="7"/>
        <end position="24"/>
    </location>
</feature>
<evidence type="ECO:0000313" key="2">
    <source>
        <dbReference type="EMBL" id="SKC76287.1"/>
    </source>
</evidence>
<dbReference type="RefSeq" id="WP_079687901.1">
    <property type="nucleotide sequence ID" value="NZ_FUZU01000002.1"/>
</dbReference>
<protein>
    <submittedName>
        <fullName evidence="2">Uncharacterized protein</fullName>
    </submittedName>
</protein>
<sequence>MNASTRQYLFGAIFFAVGLYHIYRRDYLEASLYLLAGLSFVFNMLASEPKLIAYKKTLVIITWSLMIVTALVFLYVLQFKFL</sequence>
<accession>A0A1T5LJW6</accession>
<gene>
    <name evidence="2" type="ORF">SAMN05660236_3375</name>
</gene>
<keyword evidence="1" id="KW-0812">Transmembrane</keyword>
<keyword evidence="3" id="KW-1185">Reference proteome</keyword>
<keyword evidence="1" id="KW-0472">Membrane</keyword>
<keyword evidence="1" id="KW-1133">Transmembrane helix</keyword>
<reference evidence="2 3" key="1">
    <citation type="submission" date="2017-02" db="EMBL/GenBank/DDBJ databases">
        <authorList>
            <person name="Peterson S.W."/>
        </authorList>
    </citation>
    <scope>NUCLEOTIDE SEQUENCE [LARGE SCALE GENOMIC DNA]</scope>
    <source>
        <strain evidence="2 3">DSM 25262</strain>
    </source>
</reference>
<feature type="transmembrane region" description="Helical" evidence="1">
    <location>
        <begin position="30"/>
        <end position="46"/>
    </location>
</feature>
<dbReference type="EMBL" id="FUZU01000002">
    <property type="protein sequence ID" value="SKC76287.1"/>
    <property type="molecule type" value="Genomic_DNA"/>
</dbReference>
<dbReference type="AlphaFoldDB" id="A0A1T5LJW6"/>
<dbReference type="Proteomes" id="UP000190961">
    <property type="component" value="Unassembled WGS sequence"/>
</dbReference>
<dbReference type="STRING" id="688867.SAMN05660236_3375"/>
<dbReference type="OrthoDB" id="982515at2"/>
<evidence type="ECO:0000313" key="3">
    <source>
        <dbReference type="Proteomes" id="UP000190961"/>
    </source>
</evidence>
<name>A0A1T5LJW6_9BACT</name>
<organism evidence="2 3">
    <name type="scientific">Ohtaekwangia koreensis</name>
    <dbReference type="NCBI Taxonomy" id="688867"/>
    <lineage>
        <taxon>Bacteria</taxon>
        <taxon>Pseudomonadati</taxon>
        <taxon>Bacteroidota</taxon>
        <taxon>Cytophagia</taxon>
        <taxon>Cytophagales</taxon>
        <taxon>Fulvivirgaceae</taxon>
        <taxon>Ohtaekwangia</taxon>
    </lineage>
</organism>
<feature type="transmembrane region" description="Helical" evidence="1">
    <location>
        <begin position="58"/>
        <end position="77"/>
    </location>
</feature>
<proteinExistence type="predicted"/>
<evidence type="ECO:0000256" key="1">
    <source>
        <dbReference type="SAM" id="Phobius"/>
    </source>
</evidence>